<name>A0A0G1XPA3_9BACT</name>
<dbReference type="AlphaFoldDB" id="A0A0G1XPA3"/>
<protein>
    <submittedName>
        <fullName evidence="1">Uncharacterized protein</fullName>
    </submittedName>
</protein>
<sequence length="73" mass="8197">MENSCDFSSAEVRELREALRADIGPAAITLTDDEIRQMAAHNLNLLRVFTRIVVAQHERGLPWPHEINASEGN</sequence>
<evidence type="ECO:0000313" key="2">
    <source>
        <dbReference type="Proteomes" id="UP000034711"/>
    </source>
</evidence>
<dbReference type="EMBL" id="LCRI01000014">
    <property type="protein sequence ID" value="KKW32766.1"/>
    <property type="molecule type" value="Genomic_DNA"/>
</dbReference>
<gene>
    <name evidence="1" type="ORF">UY77_C0014G0006</name>
</gene>
<proteinExistence type="predicted"/>
<comment type="caution">
    <text evidence="1">The sequence shown here is derived from an EMBL/GenBank/DDBJ whole genome shotgun (WGS) entry which is preliminary data.</text>
</comment>
<accession>A0A0G1XPA3</accession>
<reference evidence="1 2" key="1">
    <citation type="journal article" date="2015" name="Nature">
        <title>rRNA introns, odd ribosomes, and small enigmatic genomes across a large radiation of phyla.</title>
        <authorList>
            <person name="Brown C.T."/>
            <person name="Hug L.A."/>
            <person name="Thomas B.C."/>
            <person name="Sharon I."/>
            <person name="Castelle C.J."/>
            <person name="Singh A."/>
            <person name="Wilkins M.J."/>
            <person name="Williams K.H."/>
            <person name="Banfield J.F."/>
        </authorList>
    </citation>
    <scope>NUCLEOTIDE SEQUENCE [LARGE SCALE GENOMIC DNA]</scope>
</reference>
<organism evidence="1 2">
    <name type="scientific">Candidatus Uhrbacteria bacterium GW2011_GWA2_53_10</name>
    <dbReference type="NCBI Taxonomy" id="1618980"/>
    <lineage>
        <taxon>Bacteria</taxon>
        <taxon>Candidatus Uhriibacteriota</taxon>
    </lineage>
</organism>
<evidence type="ECO:0000313" key="1">
    <source>
        <dbReference type="EMBL" id="KKW32766.1"/>
    </source>
</evidence>
<dbReference type="Proteomes" id="UP000034711">
    <property type="component" value="Unassembled WGS sequence"/>
</dbReference>